<dbReference type="InterPro" id="IPR051166">
    <property type="entry name" value="Threonine_Synthase"/>
</dbReference>
<evidence type="ECO:0000256" key="1">
    <source>
        <dbReference type="ARBA" id="ARBA00001933"/>
    </source>
</evidence>
<sequence>MQFVSTRDRKNVVSFSQAITDCMAPDGGLYVPAYADNLGPWVYYLNDKTSFASLAGSLTSALIKEEFSPIISEAIATGAFPFSPGFRRLDDSLYQLELFTGPTGSHKDFGVSYLAACLEYTLLMQDKNAIVVAVTDGEIGASVVQAMRGKKHLKAVLLYVKGTMRGFNESDCVWNGGNVYPVEVDGTVEECNRLVGAVFADREAVSSYGLTLVNTANIGRLLPQTFFYMYAFSRLKKKVFGDIFYALAPGNYGNLAAGLYGWKFSLPVNGFITECTPSLTVDPFNRCEVLDAVVPLENRGPADPASPSNLERLEEVFFTNPAVLKGMVFPVPVSQTEREAACKELFMKYGEFADGETSGAYAAAKNHIDAFHTDDSTVVLVARDHPAFHVDRIRRCCGEAPEIPAHIAALLEPVTPVKRIPPELSHVIRICAELKG</sequence>
<evidence type="ECO:0000313" key="5">
    <source>
        <dbReference type="EMBL" id="AEE17649.1"/>
    </source>
</evidence>
<dbReference type="InterPro" id="IPR029144">
    <property type="entry name" value="Thr_synth_N"/>
</dbReference>
<dbReference type="InterPro" id="IPR037158">
    <property type="entry name" value="Thr_synth_N_sf"/>
</dbReference>
<evidence type="ECO:0000259" key="3">
    <source>
        <dbReference type="Pfam" id="PF00291"/>
    </source>
</evidence>
<dbReference type="eggNOG" id="COG0498">
    <property type="taxonomic scope" value="Bacteria"/>
</dbReference>
<feature type="domain" description="Threonine synthase N-terminal" evidence="4">
    <location>
        <begin position="2"/>
        <end position="68"/>
    </location>
</feature>
<dbReference type="PANTHER" id="PTHR42690">
    <property type="entry name" value="THREONINE SYNTHASE FAMILY MEMBER"/>
    <property type="match status" value="1"/>
</dbReference>
<dbReference type="Gene3D" id="3.40.50.1100">
    <property type="match status" value="2"/>
</dbReference>
<protein>
    <submittedName>
        <fullName evidence="5">Threonine synthase</fullName>
    </submittedName>
</protein>
<dbReference type="OrthoDB" id="9763107at2"/>
<proteinExistence type="predicted"/>
<dbReference type="PANTHER" id="PTHR42690:SF1">
    <property type="entry name" value="THREONINE SYNTHASE-LIKE 2"/>
    <property type="match status" value="1"/>
</dbReference>
<reference evidence="6" key="1">
    <citation type="submission" date="2011-04" db="EMBL/GenBank/DDBJ databases">
        <title>The complete genome of Treponema brennaborense DSM 12168.</title>
        <authorList>
            <person name="Lucas S."/>
            <person name="Han J."/>
            <person name="Lapidus A."/>
            <person name="Bruce D."/>
            <person name="Goodwin L."/>
            <person name="Pitluck S."/>
            <person name="Peters L."/>
            <person name="Kyrpides N."/>
            <person name="Mavromatis K."/>
            <person name="Ivanova N."/>
            <person name="Mikhailova N."/>
            <person name="Pagani I."/>
            <person name="Teshima H."/>
            <person name="Detter J.C."/>
            <person name="Tapia R."/>
            <person name="Han C."/>
            <person name="Land M."/>
            <person name="Hauser L."/>
            <person name="Markowitz V."/>
            <person name="Cheng J.-F."/>
            <person name="Hugenholtz P."/>
            <person name="Woyke T."/>
            <person name="Wu D."/>
            <person name="Gronow S."/>
            <person name="Wellnitz S."/>
            <person name="Brambilla E."/>
            <person name="Klenk H.-P."/>
            <person name="Eisen J.A."/>
        </authorList>
    </citation>
    <scope>NUCLEOTIDE SEQUENCE [LARGE SCALE GENOMIC DNA]</scope>
    <source>
        <strain evidence="6">DSM 12168 / CIP 105900 / DD5/3</strain>
    </source>
</reference>
<keyword evidence="6" id="KW-1185">Reference proteome</keyword>
<dbReference type="STRING" id="906968.Trebr_2240"/>
<evidence type="ECO:0000259" key="4">
    <source>
        <dbReference type="Pfam" id="PF14821"/>
    </source>
</evidence>
<organism evidence="5 6">
    <name type="scientific">Treponema brennaborense (strain DSM 12168 / CIP 105900 / DD5/3)</name>
    <dbReference type="NCBI Taxonomy" id="906968"/>
    <lineage>
        <taxon>Bacteria</taxon>
        <taxon>Pseudomonadati</taxon>
        <taxon>Spirochaetota</taxon>
        <taxon>Spirochaetia</taxon>
        <taxon>Spirochaetales</taxon>
        <taxon>Treponemataceae</taxon>
        <taxon>Treponema</taxon>
    </lineage>
</organism>
<dbReference type="SUPFAM" id="SSF53686">
    <property type="entry name" value="Tryptophan synthase beta subunit-like PLP-dependent enzymes"/>
    <property type="match status" value="1"/>
</dbReference>
<gene>
    <name evidence="5" type="ordered locus">Trebr_2240</name>
</gene>
<dbReference type="InterPro" id="IPR036052">
    <property type="entry name" value="TrpB-like_PALP_sf"/>
</dbReference>
<feature type="domain" description="Tryptophan synthase beta chain-like PALP" evidence="3">
    <location>
        <begin position="94"/>
        <end position="381"/>
    </location>
</feature>
<name>F4LL75_TREBD</name>
<comment type="cofactor">
    <cofactor evidence="1">
        <name>pyridoxal 5'-phosphate</name>
        <dbReference type="ChEBI" id="CHEBI:597326"/>
    </cofactor>
</comment>
<dbReference type="Gene3D" id="3.90.1380.10">
    <property type="entry name" value="Threonine synthase, N-terminal domain"/>
    <property type="match status" value="1"/>
</dbReference>
<dbReference type="InterPro" id="IPR001926">
    <property type="entry name" value="TrpB-like_PALP"/>
</dbReference>
<accession>F4LL75</accession>
<dbReference type="KEGG" id="tbe:Trebr_2240"/>
<evidence type="ECO:0000256" key="2">
    <source>
        <dbReference type="ARBA" id="ARBA00022898"/>
    </source>
</evidence>
<dbReference type="EMBL" id="CP002696">
    <property type="protein sequence ID" value="AEE17649.1"/>
    <property type="molecule type" value="Genomic_DNA"/>
</dbReference>
<dbReference type="HOGENOM" id="CLU_015170_0_0_12"/>
<evidence type="ECO:0000313" key="6">
    <source>
        <dbReference type="Proteomes" id="UP000006546"/>
    </source>
</evidence>
<keyword evidence="2" id="KW-0663">Pyridoxal phosphate</keyword>
<dbReference type="RefSeq" id="WP_013759350.1">
    <property type="nucleotide sequence ID" value="NC_015500.1"/>
</dbReference>
<dbReference type="Pfam" id="PF00291">
    <property type="entry name" value="PALP"/>
    <property type="match status" value="1"/>
</dbReference>
<dbReference type="AlphaFoldDB" id="F4LL75"/>
<dbReference type="Proteomes" id="UP000006546">
    <property type="component" value="Chromosome"/>
</dbReference>
<dbReference type="Pfam" id="PF14821">
    <property type="entry name" value="Thr_synth_N"/>
    <property type="match status" value="1"/>
</dbReference>